<evidence type="ECO:0000256" key="3">
    <source>
        <dbReference type="SAM" id="Phobius"/>
    </source>
</evidence>
<keyword evidence="3" id="KW-0472">Membrane</keyword>
<evidence type="ECO:0000313" key="6">
    <source>
        <dbReference type="RefSeq" id="XP_035687759.1"/>
    </source>
</evidence>
<gene>
    <name evidence="6" type="primary">LOC118423633</name>
</gene>
<dbReference type="Pfam" id="PF00041">
    <property type="entry name" value="fn3"/>
    <property type="match status" value="6"/>
</dbReference>
<keyword evidence="5" id="KW-1185">Reference proteome</keyword>
<evidence type="ECO:0000256" key="2">
    <source>
        <dbReference type="SAM" id="MobiDB-lite"/>
    </source>
</evidence>
<dbReference type="Gene3D" id="2.60.40.10">
    <property type="entry name" value="Immunoglobulins"/>
    <property type="match status" value="8"/>
</dbReference>
<feature type="domain" description="Fibronectin type-III" evidence="4">
    <location>
        <begin position="879"/>
        <end position="980"/>
    </location>
</feature>
<keyword evidence="1" id="KW-0677">Repeat</keyword>
<reference evidence="5" key="1">
    <citation type="journal article" date="2020" name="Nat. Ecol. Evol.">
        <title>Deeply conserved synteny resolves early events in vertebrate evolution.</title>
        <authorList>
            <person name="Simakov O."/>
            <person name="Marletaz F."/>
            <person name="Yue J.X."/>
            <person name="O'Connell B."/>
            <person name="Jenkins J."/>
            <person name="Brandt A."/>
            <person name="Calef R."/>
            <person name="Tung C.H."/>
            <person name="Huang T.K."/>
            <person name="Schmutz J."/>
            <person name="Satoh N."/>
            <person name="Yu J.K."/>
            <person name="Putnam N.H."/>
            <person name="Green R.E."/>
            <person name="Rokhsar D.S."/>
        </authorList>
    </citation>
    <scope>NUCLEOTIDE SEQUENCE [LARGE SCALE GENOMIC DNA]</scope>
    <source>
        <strain evidence="5">S238N-H82</strain>
    </source>
</reference>
<dbReference type="SUPFAM" id="SSF49265">
    <property type="entry name" value="Fibronectin type III"/>
    <property type="match status" value="5"/>
</dbReference>
<dbReference type="PANTHER" id="PTHR46708">
    <property type="entry name" value="TENASCIN"/>
    <property type="match status" value="1"/>
</dbReference>
<dbReference type="KEGG" id="bfo:118423633"/>
<feature type="transmembrane region" description="Helical" evidence="3">
    <location>
        <begin position="1067"/>
        <end position="1092"/>
    </location>
</feature>
<feature type="region of interest" description="Disordered" evidence="2">
    <location>
        <begin position="175"/>
        <end position="196"/>
    </location>
</feature>
<feature type="domain" description="Fibronectin type-III" evidence="4">
    <location>
        <begin position="528"/>
        <end position="622"/>
    </location>
</feature>
<dbReference type="PANTHER" id="PTHR46708:SF2">
    <property type="entry name" value="FIBRONECTIN TYPE-III DOMAIN-CONTAINING PROTEIN"/>
    <property type="match status" value="1"/>
</dbReference>
<dbReference type="InterPro" id="IPR013783">
    <property type="entry name" value="Ig-like_fold"/>
</dbReference>
<evidence type="ECO:0000256" key="1">
    <source>
        <dbReference type="ARBA" id="ARBA00022737"/>
    </source>
</evidence>
<dbReference type="GeneID" id="118423633"/>
<dbReference type="InterPro" id="IPR003961">
    <property type="entry name" value="FN3_dom"/>
</dbReference>
<feature type="transmembrane region" description="Helical" evidence="3">
    <location>
        <begin position="987"/>
        <end position="1008"/>
    </location>
</feature>
<feature type="compositionally biased region" description="Polar residues" evidence="2">
    <location>
        <begin position="179"/>
        <end position="191"/>
    </location>
</feature>
<name>A0A9J7LSS4_BRAFL</name>
<proteinExistence type="predicted"/>
<evidence type="ECO:0000259" key="4">
    <source>
        <dbReference type="PROSITE" id="PS50853"/>
    </source>
</evidence>
<dbReference type="InterPro" id="IPR050991">
    <property type="entry name" value="ECM_Regulatory_Proteins"/>
</dbReference>
<dbReference type="CDD" id="cd00063">
    <property type="entry name" value="FN3"/>
    <property type="match status" value="8"/>
</dbReference>
<dbReference type="RefSeq" id="XP_035687759.1">
    <property type="nucleotide sequence ID" value="XM_035831866.1"/>
</dbReference>
<dbReference type="AlphaFoldDB" id="A0A9J7LSS4"/>
<dbReference type="InterPro" id="IPR036116">
    <property type="entry name" value="FN3_sf"/>
</dbReference>
<dbReference type="OrthoDB" id="10057517at2759"/>
<organism evidence="5 6">
    <name type="scientific">Branchiostoma floridae</name>
    <name type="common">Florida lancelet</name>
    <name type="synonym">Amphioxus</name>
    <dbReference type="NCBI Taxonomy" id="7739"/>
    <lineage>
        <taxon>Eukaryota</taxon>
        <taxon>Metazoa</taxon>
        <taxon>Chordata</taxon>
        <taxon>Cephalochordata</taxon>
        <taxon>Leptocardii</taxon>
        <taxon>Amphioxiformes</taxon>
        <taxon>Branchiostomatidae</taxon>
        <taxon>Branchiostoma</taxon>
    </lineage>
</organism>
<evidence type="ECO:0000313" key="5">
    <source>
        <dbReference type="Proteomes" id="UP000001554"/>
    </source>
</evidence>
<reference evidence="6" key="2">
    <citation type="submission" date="2025-08" db="UniProtKB">
        <authorList>
            <consortium name="RefSeq"/>
        </authorList>
    </citation>
    <scope>IDENTIFICATION</scope>
    <source>
        <strain evidence="6">S238N-H82</strain>
        <tissue evidence="6">Testes</tissue>
    </source>
</reference>
<feature type="domain" description="Fibronectin type-III" evidence="4">
    <location>
        <begin position="29"/>
        <end position="131"/>
    </location>
</feature>
<dbReference type="SMART" id="SM00060">
    <property type="entry name" value="FN3"/>
    <property type="match status" value="8"/>
</dbReference>
<dbReference type="PROSITE" id="PS50853">
    <property type="entry name" value="FN3"/>
    <property type="match status" value="4"/>
</dbReference>
<dbReference type="Proteomes" id="UP000001554">
    <property type="component" value="Chromosome 9"/>
</dbReference>
<sequence>MYKVSVTAIREDDSSLTISPPASRTVVSQPNGVKIVEESVDSILVSWLEANGCKDRYHIEILDAYGPHYQEVEEVALQRGEREANDIPSYRYVFKNLTAGKRYRIRVLAESGNDTSKWTTTFGRTIPLPPEGIEIVTKQDTDIEIRWKPGNGEYDQHNFFLYSERVPEGVVSDSEVSDRATNSHSETNIPVTDSEDRESALIHKQWACVMRDQETVHIFRGLEHGRMYMIRITTKSEDKESDPEEVKIRTTVDTPKDLRETYHDETCIAVEWNHARGVKDKYLVQVASSNFIINSEYIAADDRLECTFDGLYPGRLYAVSVQACCGESSSKPIERYMRTTAIPPQKISIDEVKERMITVTWPEAWCDKDHYRVTLIPEGDGGQGEIQDREVSCDIQRKYSFRNLVPGQLYNIFIRTLSGRKESESRPIDIQRRTLVAKANNLKVSDVDYKSFTVEWEQADGVQNGYRINLNHNGQQQRSKYVDASDAVPFNVVFDNLTEGRLYTIHVITISGEETATAEISQRTKVCPPSKVQVIRQNTVPSSQEDVTVSWSRPSGDLSGYQLDIFDCKNNVQLDKSVCTKHIRYTFQGLVAGRKYRIDSRTISGEKDSDLCSIYERTVPRPPDDVQIPEQDVSLNSLKVTWKPPRDSDEECYLLSIHNTKGLEKQEVEIPKELNKNGTLSSKRSTSNVDLCDTLEHIFKNLTAGTEYRLSVLSVSAKGSTSMPNGERKSIQIEKQQMTLVAKPILHIDEKDPDQIQKKALLLTWIPGEGKTDAYCIRISPFDRSKSAKTLLVDEVESFCTNSTCIHRDEDQRPDDRLSTGADAERHYHHKVDDLGCLTEYEVTMAARSYKEKRNADGTPKFEQSNEKAHWITFTKPDPPQRERIYCGNESFDSFMLYWQPPRDPESRRTTHNYKIRYQNISKDMPATDLYSQGNTHVKIENTVTNAKYRIEIASITKVTNHDKIESEIESEFVEMTYRTQSRMKKFARYVAAGLIQVSVIAIVFANFSTFFGIYCGNCNCFGTDDSNSRSVDEYPTIATNSTPTAGTETLAPSTQSCLFEKAWTPFLSFVAMLFIWVIVTVFTIVCLVFLYKLKVRVKTFKSDEEARVEGVQRTFVKAREIPSDFSIEEIDNTIGDTLEEDSSEITQLLPGNG</sequence>
<protein>
    <submittedName>
        <fullName evidence="6">Receptor-type tyrosine-protein phosphatase beta-like</fullName>
    </submittedName>
</protein>
<feature type="domain" description="Fibronectin type-III" evidence="4">
    <location>
        <begin position="343"/>
        <end position="437"/>
    </location>
</feature>
<keyword evidence="3" id="KW-1133">Transmembrane helix</keyword>
<accession>A0A9J7LSS4</accession>
<keyword evidence="3" id="KW-0812">Transmembrane</keyword>